<dbReference type="GO" id="GO:0005930">
    <property type="term" value="C:axoneme"/>
    <property type="evidence" value="ECO:0007669"/>
    <property type="project" value="UniProtKB-SubCell"/>
</dbReference>
<protein>
    <submittedName>
        <fullName evidence="3">Uncharacterized protein</fullName>
    </submittedName>
</protein>
<evidence type="ECO:0000256" key="2">
    <source>
        <dbReference type="SAM" id="MobiDB-lite"/>
    </source>
</evidence>
<dbReference type="Proteomes" id="UP000256970">
    <property type="component" value="Unassembled WGS sequence"/>
</dbReference>
<name>A0A383W3M9_TETOB</name>
<gene>
    <name evidence="3" type="ORF">BQ4739_LOCUS11846</name>
</gene>
<dbReference type="EMBL" id="FNXT01001072">
    <property type="protein sequence ID" value="SZX71722.1"/>
    <property type="molecule type" value="Genomic_DNA"/>
</dbReference>
<reference evidence="3 4" key="1">
    <citation type="submission" date="2016-10" db="EMBL/GenBank/DDBJ databases">
        <authorList>
            <person name="Cai Z."/>
        </authorList>
    </citation>
    <scope>NUCLEOTIDE SEQUENCE [LARGE SCALE GENOMIC DNA]</scope>
</reference>
<comment type="subcellular location">
    <subcellularLocation>
        <location evidence="1">Cytoplasm</location>
        <location evidence="1">Cytoskeleton</location>
        <location evidence="1">Cilium axoneme</location>
    </subcellularLocation>
</comment>
<dbReference type="PANTHER" id="PTHR47186">
    <property type="entry name" value="LEUCINE-RICH REPEAT-CONTAINING PROTEIN 57"/>
    <property type="match status" value="1"/>
</dbReference>
<feature type="compositionally biased region" description="Basic and acidic residues" evidence="2">
    <location>
        <begin position="7"/>
        <end position="20"/>
    </location>
</feature>
<feature type="region of interest" description="Disordered" evidence="2">
    <location>
        <begin position="1"/>
        <end position="28"/>
    </location>
</feature>
<keyword evidence="4" id="KW-1185">Reference proteome</keyword>
<evidence type="ECO:0000256" key="1">
    <source>
        <dbReference type="ARBA" id="ARBA00004430"/>
    </source>
</evidence>
<dbReference type="PANTHER" id="PTHR47186:SF13">
    <property type="entry name" value="DISEASE RESISTANCE PROTEIN RGA3"/>
    <property type="match status" value="1"/>
</dbReference>
<dbReference type="Gene3D" id="3.80.10.10">
    <property type="entry name" value="Ribonuclease Inhibitor"/>
    <property type="match status" value="2"/>
</dbReference>
<dbReference type="SUPFAM" id="SSF52047">
    <property type="entry name" value="RNI-like"/>
    <property type="match status" value="2"/>
</dbReference>
<sequence>MDSSSVTDHETSMDSSKHSAESNSSQPQAADAAASCVSLLDHRLLTPLLRHSSFSKEQQAVAALQQTSKQLQAAVAQLLPGQLPVVLHARKLQQTTGFAQWLQKHGSLLQGLAVVWVGGNVYGHSRCFWRPAAAAAVAGALQAAAAAGCLQLQSFTLPGSVAPPGLLLHLPAEHITQLHVKIDVLNRGSMTAMQRLTNLRSLTLHKDSATNADAEDLGEIPQSLAATLQQLTLLRVGVIRPAQLCCITSKLPPQLQQLHAEVSVHQNAQELVLLVRWLKQHRRIITSLKVCDADCCGRGWASAWTALAAAFGAASDAAVPTPAASTAARGSNRLQLQSFSAAVGDHGTAAALAQLLQHLPAHSLTQLGCCLSCSDAGEMRPPAVNGLSRLTALRRLCLFISVREASLQPHTLLAPLSALPQLTAVQLLRSSGRGWQVSRGQLQHLQLPRLKQLKQLEASVGGALTERVNQLQLAHLTAVTQLSLELTAYVLAPSEQLPPNVRVLSLNYFSEDEYVSHSGQYSLQPLLPLTRLQRLQLWMSNGAPAAHELAALSSISSLTSVDLCFNWGVGADHINGEQAAAAAAAEGVAAPWPTLPLRALSWGSSRILPAVLQAITALHGLTCLALHTTSWRAGDGLAPAQAAAALQQLTGLRQLELTCSYDAGLSNIGGTSDGEDPDVGAEAVEALLSALGGLRELGYMCVRLQIGISGSNCGHIPALSCHSINSTSISSSSTMQPADDVLTTSNHSLYEPQLLTPILRHRSISQDQQAIAALLQTSKHLQAAVVQLLPGQLPVLLHTSQLQQVLLLAQWLRKHAGLVKSLAVYYESSGAEIQEYPAPTYTAGAVLCNALAAAATAAAPGVLQLQSFSINLQTWPELQQSLPVAHLTKLTAGTLISNTDYMKAIFGLTNLRELRLTSFDRVPAADETLLRLAAGLQQLTLLQIGPVTPAQLQLLPRKLQQLHAAVQLCFDSAADIAALCRPELTALRSLQINAPGNSGPSWQQDAVLAPMSALQQLTRLKLDIVRRVQLKHLQLPQLQELECWCSHTDEGEMLHMSQLTSLRKLTLTSYTAALRRDDQLPPNLQELLYLLITQRGDVYEGGKLQPLLALSRLQQLQLEFAGAPAVPAAELQQLSSLGRLQELRLAYRGCREADAVGDAAAWLLLPLTSFEWGSDELPAAVLQQLGKLKGLTQLVLHASGVSGSSCSIESTPRQLAAVLQQLTKLRCLTIDGYDSMAVDGAAADTAAAGGGGGGDVDGDWHSVDGVRAFLQAVGRLSTLQQATVVLPVRLQESAVQQLRGLLQQLLPKWLARCCEVQQDSVAVRLRTVAGRRLHWAAPARPVAICSSGHVDSD</sequence>
<evidence type="ECO:0000313" key="4">
    <source>
        <dbReference type="Proteomes" id="UP000256970"/>
    </source>
</evidence>
<proteinExistence type="predicted"/>
<organism evidence="3 4">
    <name type="scientific">Tetradesmus obliquus</name>
    <name type="common">Green alga</name>
    <name type="synonym">Acutodesmus obliquus</name>
    <dbReference type="NCBI Taxonomy" id="3088"/>
    <lineage>
        <taxon>Eukaryota</taxon>
        <taxon>Viridiplantae</taxon>
        <taxon>Chlorophyta</taxon>
        <taxon>core chlorophytes</taxon>
        <taxon>Chlorophyceae</taxon>
        <taxon>CS clade</taxon>
        <taxon>Sphaeropleales</taxon>
        <taxon>Scenedesmaceae</taxon>
        <taxon>Tetradesmus</taxon>
    </lineage>
</organism>
<evidence type="ECO:0000313" key="3">
    <source>
        <dbReference type="EMBL" id="SZX71722.1"/>
    </source>
</evidence>
<dbReference type="InterPro" id="IPR032675">
    <property type="entry name" value="LRR_dom_sf"/>
</dbReference>
<accession>A0A383W3M9</accession>